<keyword evidence="4" id="KW-0436">Ligase</keyword>
<dbReference type="Proteomes" id="UP000694563">
    <property type="component" value="Chromosome 5"/>
</dbReference>
<accession>A0A8C3Y8Z3</accession>
<name>A0A8C3Y8Z3_CATUS</name>
<reference evidence="15" key="3">
    <citation type="submission" date="2025-09" db="UniProtKB">
        <authorList>
            <consortium name="Ensembl"/>
        </authorList>
    </citation>
    <scope>IDENTIFICATION</scope>
</reference>
<evidence type="ECO:0000256" key="8">
    <source>
        <dbReference type="ARBA" id="ARBA00023098"/>
    </source>
</evidence>
<dbReference type="InterPro" id="IPR045851">
    <property type="entry name" value="AMP-bd_C_sf"/>
</dbReference>
<dbReference type="Ensembl" id="ENSCUST00005027205.1">
    <property type="protein sequence ID" value="ENSCUSP00005026274.1"/>
    <property type="gene ID" value="ENSCUSG00005016298.1"/>
</dbReference>
<dbReference type="InterPro" id="IPR048005">
    <property type="entry name" value="AASDH_AMP"/>
</dbReference>
<comment type="similarity">
    <text evidence="1">Belongs to the ATP-dependent AMP-binding enzyme family.</text>
</comment>
<dbReference type="InterPro" id="IPR000873">
    <property type="entry name" value="AMP-dep_synth/lig_dom"/>
</dbReference>
<sequence length="1270" mass="139881">MAQGSDGASAACGHPKGATAAGQWERAIPASRQSEAPPRPRWGGAGGPREVPRAGIPRSTGSHRSRRARPGPSRVETGGAEDAVAMMLQELVARAAGLHSARAAVCFDECSGKPPAFYTYGTVLELALELTAFLQKHCDHQGTWGIGLYCYPGINLPSWILGILQVPAAYSPIDPDAPPTISTYFMKKSNLQYILVENDKVNKFQMSHAGCFSHNSSAIEHIGLTLFQMNSSNIDFSSEVDNMKSKCEPSKGVVNSQPGYTVCPDQTEIKSSEAGYMDAGQKGTLAYVLHTSGTTGIPKIVRVPHKCIVPNIQHLKSIFEITQDDVLFLASPLTFDPSVVELFIALTSGASILVVPNTIKMMPVELSAALFHRHHVTVLQATPTLFRQFGAHIIKSRVLSANTSLRVLALGGEAFPVLSLLKSWKHKENKTSIFNLYGITEVSSWATCYKIPEEVFSADFRTDFPIPLGSPLLGTKLEVRDANGSAVLEGEGQIFIGGEERICFLDDEITVPLGTMRETGDFVRVKNAKLFFLGRKDSQIKRHGKRFSIEYVQQVAEDLCQVEACAVTWYQQEKLILFVLPKDDFEERETLKELQKHLPAYAVPDEIVVIKALPLTSHGKVDISELNKIYQNHLNSRRRDSKLSDAEELWERLLYLWKVDLQVLPESGISCGVGLEEVNVEYLFVCAGPFHIDVYEVISQGIGCVLDPLWTTEVGLQNQRSVLGLPCDYTGISKNAVFLYSGGDSLKALRFYEEIEMLVGKALPGLLEVILSHSIEEVYRHILKVLFPDEEQLMNPDNAVKRKLRGNSGEEFLGKYIKLTSERDLEIASGLIPFIALNRGNHFFSMNFTKSSMQSENAVQIGVEPLQQPSFLPSKTSDVMKSHEQGSELENRILTLENKANKNDHSSVQQIHAECNNSSVAEVALCVRWKSNTRKCVDASPLVIIPAKEEVSVYVGSHSHAMQAIDLELGEIKWEKTLGDRIESSACVSKCGNFIVVGCYDGLVYVLQSRDGEIHWTFATEDTVKSSAVVDPSSGLVYIGSHDQHVYALDIYKKVCIWKLNCEAGAVFSSPCLSSFPHHLYVATLGGLFLAINPVMGSKIWKSNLGKPLFSSPHCNENYVCVGCVDGNLYCYTHSGEKVWQFSTNGPVFSSPCLSSLTEQEIFFGSHDCFIYCCNMEGNLLWKFEATSSVYGTPFVFQSDDLNNKILLAAVSTDGKVWILNAKSGTAEGVDKLPGEVFSSPVVWGTKLVVGCRNDYVYCLDLYIAGKNNS</sequence>
<gene>
    <name evidence="15" type="primary">AASDH</name>
</gene>
<keyword evidence="3" id="KW-0597">Phosphoprotein</keyword>
<keyword evidence="7" id="KW-0067">ATP-binding</keyword>
<dbReference type="Gene3D" id="2.130.10.10">
    <property type="entry name" value="YVTN repeat-like/Quinoprotein amine dehydrogenase"/>
    <property type="match status" value="2"/>
</dbReference>
<evidence type="ECO:0000256" key="7">
    <source>
        <dbReference type="ARBA" id="ARBA00022840"/>
    </source>
</evidence>
<keyword evidence="6" id="KW-0276">Fatty acid metabolism</keyword>
<keyword evidence="8" id="KW-0443">Lipid metabolism</keyword>
<feature type="domain" description="AMP-binding enzyme C-terminal" evidence="13">
    <location>
        <begin position="563"/>
        <end position="620"/>
    </location>
</feature>
<dbReference type="FunFam" id="3.40.50.12780:FF:000027">
    <property type="entry name" value="AASDH isoform 4"/>
    <property type="match status" value="1"/>
</dbReference>
<dbReference type="InterPro" id="IPR015943">
    <property type="entry name" value="WD40/YVTN_repeat-like_dom_sf"/>
</dbReference>
<evidence type="ECO:0000259" key="12">
    <source>
        <dbReference type="Pfam" id="PF00501"/>
    </source>
</evidence>
<dbReference type="Pfam" id="PF00501">
    <property type="entry name" value="AMP-binding"/>
    <property type="match status" value="1"/>
</dbReference>
<dbReference type="GO" id="GO:0043041">
    <property type="term" value="P:amino acid activation for nonribosomal peptide biosynthetic process"/>
    <property type="evidence" value="ECO:0007669"/>
    <property type="project" value="TreeGrafter"/>
</dbReference>
<evidence type="ECO:0000256" key="9">
    <source>
        <dbReference type="ARBA" id="ARBA00068526"/>
    </source>
</evidence>
<dbReference type="InterPro" id="IPR025110">
    <property type="entry name" value="AMP-bd_C"/>
</dbReference>
<organism evidence="15 16">
    <name type="scientific">Catharus ustulatus</name>
    <name type="common">Russet-backed thrush</name>
    <name type="synonym">Hylocichla ustulatus</name>
    <dbReference type="NCBI Taxonomy" id="91951"/>
    <lineage>
        <taxon>Eukaryota</taxon>
        <taxon>Metazoa</taxon>
        <taxon>Chordata</taxon>
        <taxon>Craniata</taxon>
        <taxon>Vertebrata</taxon>
        <taxon>Euteleostomi</taxon>
        <taxon>Archelosauria</taxon>
        <taxon>Archosauria</taxon>
        <taxon>Dinosauria</taxon>
        <taxon>Saurischia</taxon>
        <taxon>Theropoda</taxon>
        <taxon>Coelurosauria</taxon>
        <taxon>Aves</taxon>
        <taxon>Neognathae</taxon>
        <taxon>Neoaves</taxon>
        <taxon>Telluraves</taxon>
        <taxon>Australaves</taxon>
        <taxon>Passeriformes</taxon>
        <taxon>Turdidae</taxon>
        <taxon>Catharus</taxon>
    </lineage>
</organism>
<dbReference type="PANTHER" id="PTHR44394:SF1">
    <property type="entry name" value="BETA-ALANINE-ACTIVATING ENZYME"/>
    <property type="match status" value="1"/>
</dbReference>
<dbReference type="InterPro" id="IPR018391">
    <property type="entry name" value="PQQ_b-propeller_rpt"/>
</dbReference>
<reference evidence="15" key="2">
    <citation type="submission" date="2025-08" db="UniProtKB">
        <authorList>
            <consortium name="Ensembl"/>
        </authorList>
    </citation>
    <scope>IDENTIFICATION</scope>
</reference>
<proteinExistence type="inferred from homology"/>
<evidence type="ECO:0000259" key="14">
    <source>
        <dbReference type="Pfam" id="PF13570"/>
    </source>
</evidence>
<evidence type="ECO:0000256" key="4">
    <source>
        <dbReference type="ARBA" id="ARBA00022598"/>
    </source>
</evidence>
<evidence type="ECO:0000256" key="1">
    <source>
        <dbReference type="ARBA" id="ARBA00006432"/>
    </source>
</evidence>
<keyword evidence="5" id="KW-0547">Nucleotide-binding</keyword>
<feature type="region of interest" description="Disordered" evidence="11">
    <location>
        <begin position="1"/>
        <end position="77"/>
    </location>
</feature>
<dbReference type="InterPro" id="IPR052091">
    <property type="entry name" value="Beta-ala_Activ/Resist"/>
</dbReference>
<dbReference type="InterPro" id="IPR011047">
    <property type="entry name" value="Quinoprotein_ADH-like_sf"/>
</dbReference>
<feature type="domain" description="AMP-dependent synthetase/ligase" evidence="12">
    <location>
        <begin position="98"/>
        <end position="499"/>
    </location>
</feature>
<evidence type="ECO:0000256" key="11">
    <source>
        <dbReference type="SAM" id="MobiDB-lite"/>
    </source>
</evidence>
<dbReference type="InterPro" id="IPR042099">
    <property type="entry name" value="ANL_N_sf"/>
</dbReference>
<dbReference type="SUPFAM" id="SSF56801">
    <property type="entry name" value="Acetyl-CoA synthetase-like"/>
    <property type="match status" value="1"/>
</dbReference>
<evidence type="ECO:0000259" key="13">
    <source>
        <dbReference type="Pfam" id="PF13193"/>
    </source>
</evidence>
<evidence type="ECO:0000256" key="6">
    <source>
        <dbReference type="ARBA" id="ARBA00022832"/>
    </source>
</evidence>
<dbReference type="Gene3D" id="3.30.300.30">
    <property type="match status" value="1"/>
</dbReference>
<dbReference type="GO" id="GO:0006631">
    <property type="term" value="P:fatty acid metabolic process"/>
    <property type="evidence" value="ECO:0007669"/>
    <property type="project" value="UniProtKB-KW"/>
</dbReference>
<evidence type="ECO:0000313" key="16">
    <source>
        <dbReference type="Proteomes" id="UP000694563"/>
    </source>
</evidence>
<keyword evidence="2" id="KW-0596">Phosphopantetheine</keyword>
<evidence type="ECO:0000256" key="10">
    <source>
        <dbReference type="ARBA" id="ARBA00078906"/>
    </source>
</evidence>
<dbReference type="InterPro" id="IPR002372">
    <property type="entry name" value="PQQ_rpt_dom"/>
</dbReference>
<dbReference type="AlphaFoldDB" id="A0A8C3Y8Z3"/>
<feature type="domain" description="Pyrrolo-quinoline quinone repeat" evidence="14">
    <location>
        <begin position="933"/>
        <end position="1262"/>
    </location>
</feature>
<dbReference type="CDD" id="cd17654">
    <property type="entry name" value="A_NRPS_acs4"/>
    <property type="match status" value="1"/>
</dbReference>
<dbReference type="GO" id="GO:0016874">
    <property type="term" value="F:ligase activity"/>
    <property type="evidence" value="ECO:0007669"/>
    <property type="project" value="UniProtKB-KW"/>
</dbReference>
<evidence type="ECO:0000256" key="5">
    <source>
        <dbReference type="ARBA" id="ARBA00022741"/>
    </source>
</evidence>
<dbReference type="Gene3D" id="3.40.50.12780">
    <property type="entry name" value="N-terminal domain of ligase-like"/>
    <property type="match status" value="1"/>
</dbReference>
<dbReference type="Gene3D" id="2.40.10.480">
    <property type="match status" value="1"/>
</dbReference>
<reference evidence="15" key="1">
    <citation type="submission" date="2020-10" db="EMBL/GenBank/DDBJ databases">
        <title>Catharus ustulatus (Swainson's thrush) genome, bCatUst1, primary haplotype v2.</title>
        <authorList>
            <person name="Delmore K."/>
            <person name="Vafadar M."/>
            <person name="Formenti G."/>
            <person name="Chow W."/>
            <person name="Pelan S."/>
            <person name="Howe K."/>
            <person name="Rhie A."/>
            <person name="Mountcastle J."/>
            <person name="Haase B."/>
            <person name="Fedrigo O."/>
            <person name="Jarvis E.D."/>
        </authorList>
    </citation>
    <scope>NUCLEOTIDE SEQUENCE [LARGE SCALE GENOMIC DNA]</scope>
</reference>
<dbReference type="PANTHER" id="PTHR44394">
    <property type="entry name" value="BETA-ALANINE-ACTIVATING ENZYME"/>
    <property type="match status" value="1"/>
</dbReference>
<dbReference type="Pfam" id="PF13193">
    <property type="entry name" value="AMP-binding_C"/>
    <property type="match status" value="1"/>
</dbReference>
<evidence type="ECO:0000313" key="15">
    <source>
        <dbReference type="Ensembl" id="ENSCUSP00005026274.1"/>
    </source>
</evidence>
<keyword evidence="16" id="KW-1185">Reference proteome</keyword>
<evidence type="ECO:0000256" key="3">
    <source>
        <dbReference type="ARBA" id="ARBA00022553"/>
    </source>
</evidence>
<dbReference type="Pfam" id="PF13570">
    <property type="entry name" value="Beta-prop_ACSF4"/>
    <property type="match status" value="1"/>
</dbReference>
<protein>
    <recommendedName>
        <fullName evidence="9">Beta-alanine-activating enzyme</fullName>
    </recommendedName>
    <alternativeName>
        <fullName evidence="10">Acyl-CoA synthetase family member 4</fullName>
    </alternativeName>
</protein>
<dbReference type="SMART" id="SM00564">
    <property type="entry name" value="PQQ"/>
    <property type="match status" value="7"/>
</dbReference>
<dbReference type="GO" id="GO:0005524">
    <property type="term" value="F:ATP binding"/>
    <property type="evidence" value="ECO:0007669"/>
    <property type="project" value="UniProtKB-KW"/>
</dbReference>
<dbReference type="PROSITE" id="PS00455">
    <property type="entry name" value="AMP_BINDING"/>
    <property type="match status" value="1"/>
</dbReference>
<evidence type="ECO:0000256" key="2">
    <source>
        <dbReference type="ARBA" id="ARBA00022450"/>
    </source>
</evidence>
<dbReference type="InterPro" id="IPR020845">
    <property type="entry name" value="AMP-binding_CS"/>
</dbReference>
<dbReference type="SUPFAM" id="SSF50998">
    <property type="entry name" value="Quinoprotein alcohol dehydrogenase-like"/>
    <property type="match status" value="1"/>
</dbReference>